<feature type="region of interest" description="Disordered" evidence="1">
    <location>
        <begin position="170"/>
        <end position="209"/>
    </location>
</feature>
<dbReference type="Proteomes" id="UP000247498">
    <property type="component" value="Unassembled WGS sequence"/>
</dbReference>
<dbReference type="SMART" id="SM00332">
    <property type="entry name" value="PP2Cc"/>
    <property type="match status" value="1"/>
</dbReference>
<reference evidence="3 5" key="1">
    <citation type="journal article" date="2018" name="Sci. Rep.">
        <title>Raphidocelis subcapitata (=Pseudokirchneriella subcapitata) provides an insight into genome evolution and environmental adaptations in the Sphaeropleales.</title>
        <authorList>
            <person name="Suzuki S."/>
            <person name="Yamaguchi H."/>
            <person name="Nakajima N."/>
            <person name="Kawachi M."/>
        </authorList>
    </citation>
    <scope>NUCLEOTIDE SEQUENCE [LARGE SCALE GENOMIC DNA]</scope>
    <source>
        <strain evidence="3 5">NIES-35</strain>
    </source>
</reference>
<comment type="caution">
    <text evidence="3">The sequence shown here is derived from an EMBL/GenBank/DDBJ whole genome shotgun (WGS) entry which is preliminary data.</text>
</comment>
<dbReference type="PROSITE" id="PS51746">
    <property type="entry name" value="PPM_2"/>
    <property type="match status" value="1"/>
</dbReference>
<dbReference type="EMBL" id="BDRX01000004">
    <property type="protein sequence ID" value="GBF88377.1"/>
    <property type="molecule type" value="Genomic_DNA"/>
</dbReference>
<dbReference type="GO" id="GO:0004722">
    <property type="term" value="F:protein serine/threonine phosphatase activity"/>
    <property type="evidence" value="ECO:0007669"/>
    <property type="project" value="InterPro"/>
</dbReference>
<feature type="compositionally biased region" description="Basic and acidic residues" evidence="1">
    <location>
        <begin position="1"/>
        <end position="10"/>
    </location>
</feature>
<gene>
    <name evidence="3" type="ORF">Rsub_01089</name>
    <name evidence="4" type="ORF">Rsub_08251</name>
</gene>
<name>A0A2V0NTX9_9CHLO</name>
<dbReference type="CDD" id="cd00143">
    <property type="entry name" value="PP2Cc"/>
    <property type="match status" value="1"/>
</dbReference>
<feature type="region of interest" description="Disordered" evidence="1">
    <location>
        <begin position="1"/>
        <end position="120"/>
    </location>
</feature>
<feature type="domain" description="PPM-type phosphatase" evidence="2">
    <location>
        <begin position="307"/>
        <end position="579"/>
    </location>
</feature>
<dbReference type="InParanoid" id="A0A2V0NTX9"/>
<dbReference type="InterPro" id="IPR036457">
    <property type="entry name" value="PPM-type-like_dom_sf"/>
</dbReference>
<dbReference type="InterPro" id="IPR001932">
    <property type="entry name" value="PPM-type_phosphatase-like_dom"/>
</dbReference>
<evidence type="ECO:0000256" key="1">
    <source>
        <dbReference type="SAM" id="MobiDB-lite"/>
    </source>
</evidence>
<keyword evidence="5" id="KW-1185">Reference proteome</keyword>
<dbReference type="InterPro" id="IPR015655">
    <property type="entry name" value="PP2C"/>
</dbReference>
<dbReference type="Pfam" id="PF00481">
    <property type="entry name" value="PP2C"/>
    <property type="match status" value="1"/>
</dbReference>
<dbReference type="STRING" id="307507.A0A2V0NTX9"/>
<evidence type="ECO:0000259" key="2">
    <source>
        <dbReference type="PROSITE" id="PS51746"/>
    </source>
</evidence>
<evidence type="ECO:0000313" key="3">
    <source>
        <dbReference type="EMBL" id="GBF88377.1"/>
    </source>
</evidence>
<sequence>MSDPRRDQSRARLVLQRPRSGSVRARRLFTTTAAGGDTPDASSQGGGSSPSCGGNSGPEGSSGRLNNGEHLSRSSRDSVSGSSNVAAGQSPYGRGGGGGGGGGGSGGGGSGGGTPASAGGTAPGHCGVFSGHTGALPLLGAPTPMWGAPVSADRPYVILTGGGGAIGPAVGSSAAGGSLGEQQQQQPYRTPQHQQLCSSDSLEPSSSQLSSQLSGSCALLSSNLSSQLSGPQLSSHLSTQLSGPQLSSNLTSQLSIGGATTPPSSRSGTFARGGSFAGAPSIGGSFARGGSFAGAPGRVAGLAVAYATQAGCDPGCESKANQDACFAIECMPLDGSALFGVLDGHGPLGHVASAYVRRQLPPLFAARLAYGAAPGEALAGAFLDADAQLGLRVSTDFTGTTAVVAHLLGGVLTTAWVGDSRAVLGRRMPRGGWKAVELTRDHKPDAPKEKARIERCNGRVERLRDANGQPTGPPRVWLSNAWVPGLAMSRALGDRLAHKAGVTSEPDVTRHALAPPDRFLILATDGVWEFVTSQDAVELVARAGGAEAGCKQLVREAMRRWLGEESGASDDITAVVVWLPPQAGSGGSDPKSGGAEEP</sequence>
<dbReference type="PANTHER" id="PTHR47992">
    <property type="entry name" value="PROTEIN PHOSPHATASE"/>
    <property type="match status" value="1"/>
</dbReference>
<feature type="compositionally biased region" description="Polar residues" evidence="1">
    <location>
        <begin position="239"/>
        <end position="255"/>
    </location>
</feature>
<accession>A0A2V0NTX9</accession>
<dbReference type="SUPFAM" id="SSF81606">
    <property type="entry name" value="PP2C-like"/>
    <property type="match status" value="1"/>
</dbReference>
<feature type="compositionally biased region" description="Gly residues" evidence="1">
    <location>
        <begin position="93"/>
        <end position="114"/>
    </location>
</feature>
<dbReference type="AlphaFoldDB" id="A0A2V0NTX9"/>
<dbReference type="Gene3D" id="3.60.40.10">
    <property type="entry name" value="PPM-type phosphatase domain"/>
    <property type="match status" value="1"/>
</dbReference>
<feature type="region of interest" description="Disordered" evidence="1">
    <location>
        <begin position="231"/>
        <end position="272"/>
    </location>
</feature>
<organism evidence="3 5">
    <name type="scientific">Raphidocelis subcapitata</name>
    <dbReference type="NCBI Taxonomy" id="307507"/>
    <lineage>
        <taxon>Eukaryota</taxon>
        <taxon>Viridiplantae</taxon>
        <taxon>Chlorophyta</taxon>
        <taxon>core chlorophytes</taxon>
        <taxon>Chlorophyceae</taxon>
        <taxon>CS clade</taxon>
        <taxon>Sphaeropleales</taxon>
        <taxon>Selenastraceae</taxon>
        <taxon>Raphidocelis</taxon>
    </lineage>
</organism>
<proteinExistence type="predicted"/>
<evidence type="ECO:0000313" key="4">
    <source>
        <dbReference type="EMBL" id="GBF95815.1"/>
    </source>
</evidence>
<evidence type="ECO:0000313" key="5">
    <source>
        <dbReference type="Proteomes" id="UP000247498"/>
    </source>
</evidence>
<dbReference type="OrthoDB" id="10264738at2759"/>
<dbReference type="EMBL" id="BDRX01000070">
    <property type="protein sequence ID" value="GBF95815.1"/>
    <property type="molecule type" value="Genomic_DNA"/>
</dbReference>
<protein>
    <submittedName>
        <fullName evidence="3">Phosphatase 2C containing protein</fullName>
    </submittedName>
</protein>
<feature type="compositionally biased region" description="Low complexity" evidence="1">
    <location>
        <begin position="30"/>
        <end position="63"/>
    </location>
</feature>